<name>A0A7K1SU18_9SPHI</name>
<dbReference type="GO" id="GO:0005261">
    <property type="term" value="F:monoatomic cation channel activity"/>
    <property type="evidence" value="ECO:0007669"/>
    <property type="project" value="TreeGrafter"/>
</dbReference>
<dbReference type="GO" id="GO:0005886">
    <property type="term" value="C:plasma membrane"/>
    <property type="evidence" value="ECO:0007669"/>
    <property type="project" value="TreeGrafter"/>
</dbReference>
<dbReference type="Proteomes" id="UP000462014">
    <property type="component" value="Unassembled WGS sequence"/>
</dbReference>
<dbReference type="InterPro" id="IPR045828">
    <property type="entry name" value="PKD_Bacteroidetes"/>
</dbReference>
<evidence type="ECO:0000256" key="3">
    <source>
        <dbReference type="ARBA" id="ARBA00022737"/>
    </source>
</evidence>
<dbReference type="RefSeq" id="WP_157564599.1">
    <property type="nucleotide sequence ID" value="NZ_WPIK01000003.1"/>
</dbReference>
<organism evidence="7 8">
    <name type="scientific">Mucilaginibacter arboris</name>
    <dbReference type="NCBI Taxonomy" id="2682090"/>
    <lineage>
        <taxon>Bacteria</taxon>
        <taxon>Pseudomonadati</taxon>
        <taxon>Bacteroidota</taxon>
        <taxon>Sphingobacteriia</taxon>
        <taxon>Sphingobacteriales</taxon>
        <taxon>Sphingobacteriaceae</taxon>
        <taxon>Mucilaginibacter</taxon>
    </lineage>
</organism>
<feature type="domain" description="PKD" evidence="6">
    <location>
        <begin position="2554"/>
        <end position="2616"/>
    </location>
</feature>
<dbReference type="CDD" id="cd00146">
    <property type="entry name" value="PKD"/>
    <property type="match status" value="4"/>
</dbReference>
<dbReference type="PROSITE" id="PS50093">
    <property type="entry name" value="PKD"/>
    <property type="match status" value="6"/>
</dbReference>
<comment type="caution">
    <text evidence="7">The sequence shown here is derived from an EMBL/GenBank/DDBJ whole genome shotgun (WGS) entry which is preliminary data.</text>
</comment>
<keyword evidence="5" id="KW-0472">Membrane</keyword>
<evidence type="ECO:0000256" key="2">
    <source>
        <dbReference type="ARBA" id="ARBA00022692"/>
    </source>
</evidence>
<dbReference type="EMBL" id="WPIK01000003">
    <property type="protein sequence ID" value="MVN20805.1"/>
    <property type="molecule type" value="Genomic_DNA"/>
</dbReference>
<dbReference type="InterPro" id="IPR000601">
    <property type="entry name" value="PKD_dom"/>
</dbReference>
<feature type="domain" description="PKD" evidence="6">
    <location>
        <begin position="2474"/>
        <end position="2506"/>
    </location>
</feature>
<dbReference type="SMART" id="SM00089">
    <property type="entry name" value="PKD"/>
    <property type="match status" value="7"/>
</dbReference>
<dbReference type="Pfam" id="PF00801">
    <property type="entry name" value="PKD"/>
    <property type="match status" value="2"/>
</dbReference>
<keyword evidence="4" id="KW-1133">Transmembrane helix</keyword>
<dbReference type="SUPFAM" id="SSF49299">
    <property type="entry name" value="PKD domain"/>
    <property type="match status" value="7"/>
</dbReference>
<keyword evidence="3" id="KW-0677">Repeat</keyword>
<dbReference type="Pfam" id="PF18911">
    <property type="entry name" value="PKD_4"/>
    <property type="match status" value="2"/>
</dbReference>
<evidence type="ECO:0000313" key="7">
    <source>
        <dbReference type="EMBL" id="MVN20805.1"/>
    </source>
</evidence>
<feature type="domain" description="PKD" evidence="6">
    <location>
        <begin position="2399"/>
        <end position="2449"/>
    </location>
</feature>
<keyword evidence="8" id="KW-1185">Reference proteome</keyword>
<evidence type="ECO:0000256" key="1">
    <source>
        <dbReference type="ARBA" id="ARBA00004141"/>
    </source>
</evidence>
<accession>A0A7K1SU18</accession>
<dbReference type="InterPro" id="IPR022409">
    <property type="entry name" value="PKD/Chitinase_dom"/>
</dbReference>
<evidence type="ECO:0000259" key="6">
    <source>
        <dbReference type="PROSITE" id="PS50093"/>
    </source>
</evidence>
<gene>
    <name evidence="7" type="ORF">GO621_04570</name>
</gene>
<dbReference type="Gene3D" id="2.60.40.10">
    <property type="entry name" value="Immunoglobulins"/>
    <property type="match status" value="10"/>
</dbReference>
<reference evidence="7 8" key="1">
    <citation type="submission" date="2019-12" db="EMBL/GenBank/DDBJ databases">
        <title>Mucilaginibacter sp. HMF7410 genome sequencing and assembly.</title>
        <authorList>
            <person name="Kang H."/>
            <person name="Cha I."/>
            <person name="Kim H."/>
            <person name="Joh K."/>
        </authorList>
    </citation>
    <scope>NUCLEOTIDE SEQUENCE [LARGE SCALE GENOMIC DNA]</scope>
    <source>
        <strain evidence="7 8">HMF7410</strain>
    </source>
</reference>
<evidence type="ECO:0000313" key="8">
    <source>
        <dbReference type="Proteomes" id="UP000462014"/>
    </source>
</evidence>
<proteinExistence type="predicted"/>
<dbReference type="InterPro" id="IPR035986">
    <property type="entry name" value="PKD_dom_sf"/>
</dbReference>
<dbReference type="PANTHER" id="PTHR46730:SF4">
    <property type="entry name" value="POLYCYSTIC KIDNEY DISEASE PROTEIN 1-LIKE 1"/>
    <property type="match status" value="1"/>
</dbReference>
<dbReference type="Pfam" id="PF19406">
    <property type="entry name" value="PKD_5"/>
    <property type="match status" value="6"/>
</dbReference>
<dbReference type="GO" id="GO:0006816">
    <property type="term" value="P:calcium ion transport"/>
    <property type="evidence" value="ECO:0007669"/>
    <property type="project" value="TreeGrafter"/>
</dbReference>
<feature type="domain" description="PKD" evidence="6">
    <location>
        <begin position="565"/>
        <end position="624"/>
    </location>
</feature>
<keyword evidence="2" id="KW-0812">Transmembrane</keyword>
<dbReference type="InterPro" id="IPR013783">
    <property type="entry name" value="Ig-like_fold"/>
</dbReference>
<sequence length="2726" mass="287298">MKQFYYMLQKVIFLVAFFTLFATLSKAQTLTISTVDAGPYTPGSSIAVPFTITSGNNCISPDNVYKLYISSVPGGTPDIEIGSYTGFYATFLNGTIPANLAPGNGYNLAIKSSLPAVTSSTASINIVAGTAVQAAIAGSSINSDNPEIFGNCSGTTDPYYFGNASTSGSAVTATFRNELTQTNETTVTLNPSTAFNANYANYTILVKATQGGHEGTKAYQLINNNLNTNFGTSGSNTVCLSGGHGTLSYTVDYTSPNGIEYNYPGNLYVVNWGDGSTTIYTLCDIINLSGRLTHDYTQSSCGYTGGGQTNSFQVNAQVSSRICGTLGSPTSVYAKVVRPPSNNFTAQLSACLNEPVSFTNTSDPGQDASSANCSNNNAKYTWFVDGVAIQFNYTLGTPFTYTFTSPGQHTVTLKLQNGSSGACGASDVTKTICVLAKPQPQFALAASTICSNDVVSPTDQSTIDPSCDNIPQNNAYTWSVTGPATAAFINNTTPASHNPQIKFSSPGIYTLTLSIGTENCGAVSTSQTITVNTTPTVTLSPNKDYCGTNQTLTFANNVGDTQTIFTGTTTDQANTYSWTVTGGAYSYQNGTSASSKYPQILFTDFGVYTVTATETNNCGSASASQQLNFKQSPTINAGPDQTICPNGIVQLAGTITGPPAQSYQWTGGNGTFSPGRTSLTATYTPSNAEIDAGQVKLTLVVITGNPVPCDQLSDEIIITINPRNSVTSSSSQSICTGNTVGYHPTAQVTASTFTWTSSASATVTGNTATGSGDINDVLTNSDPLNNGTVTYTITPSSNGCPGTSFTLTVTVTPRPIITVNSTANTICSGQPAGITFTSNLSGTTFKWTTSASSGIYGNNSQSPVVASRVDDVLSNTSTTAAGTATYTITPIGPSGCEGTPVTVTITVQPLPVQANAGPDGQICSAPTYVLQGNNPGISSGRWSLVSSQTGVVFADATQYNTTVSGLQGGQSYTFRWTITGAAQCAVTSDDVIVNDLSDLTNTISFASPAVCSGQTVTVSGDLPTGGTNSYVYSWESSSDGLNWASVSGQSGANLSMLLTSSIYFRRIVTSGPCVKTSNVIYIQVQPPISNNTVTANQQICYNNTPSVLNGSTPAGGDGSYSYQWQQSIDNGANWNTISGATSINYQPVSLITTTQFRRIVTTALCSGAQQNVSNVVTVTVSPQNTNTVTSASSATICTGATFSYHITAQAANTSFTWVSSASGTVSGNTASGTGDINDVLTNTDANNNGTVTYTITPFNSGCPGRTFTLTVTVTPLPVITVNQTSNTICSGQPTGITFTANLSGTKFKWTSTASAGISGNNNQAAVYASRIDDVLNNSSSTASGTVTYQIIPVSASGCEGVPVTVIITVQPLPLQANAGPDEQICSTSSYTLKGNNPGISSGNWTIISGQTGISFADYTQYNTTVNGLQPGQQYTFRWTITGASQCASSLDDVIITDLLDLTNNISFVSPAVCYGQTITINGDQPTGGTNSYVYSWESSSDGINWTSIASQNGRNLSFTGTANIYIRRIVSSGPCVKVSQPVYVIVQPPIANNTITADQRICYNDVPALLTGSTPTGGDGNFTYQWQNSTDGGTTWLGISNSNTITYQPGALTATTQYRRVVSTALCSGSQHNISNAVTITVNPPNTNTITSASTKIICTGTALSYHPTAQQNNTSFTWVSSASASVTGNSASGTGDINDVLVNADPNNNGTVTYTITPINNNCPGTPFTLTVTVTPIPRVTLTNSGNQICSGSPTGITFTTNTPGVLLKWTSANVQGIYGNAVNQQPVIATRIDDILISDLTTAATIVYHITPISPGGCEGPTVDASVTVLPQPVQANAGADEQICSASNYVLKGNNPAPSAGKWTLTSGQTGVGFADDTQYNTTVNGLQPGQSYTFRWTITSTGACSTSADDVTISDLRDLTNTISFNSTAVCYGQTVTALGDQPTGGTGSFVYSWESSTDQITWTTIANQTGKDYSFTGTQNLYIRRIVTSGPCTKISQPVYIIVQPPITNNTVASDQEVCYNNTPKLLNGSAPAGADGNYTYNWQSSTDNGATWTNISGANTANYQVNSLTVTTQFRRIVTSVLCNGPQQSVSNIITVTVNPLPNATYTYKNDLGCIPFKLDAQNINATAAAGNNTYTWYADGVFFGSGFTFPGYTITEDNKQVVIKLVVSSKYGCPDASFTHTFTTIKEVTAGFTQDQTKGCGPLTVTFTNTSNPQNAATYTWNFGNGSTSTQVNPLPVTFLPRTDGKDTTYTVTLKALTACGIRTFTSGVTVRPKPISIFTPDKTVGCSPFTVNFNNTSPGTNNTYTFDFGDGQTLVTHDNQGVAHIYTSAVSKTYVVKMTATNECGTSVTQYNIRISPNSVFPQLVVNGDQKAGCAPWTVQFYNNTKGGTYFTYDFGDGTIVNTQSAPEVVSHTFLKDGVFNVKLSATNGCSDTSTYQSITVYPQPKTSFTADVQSGCKQLTVNFKNQTTGDNTYMWDFGDGGTAVSPNPTHTFTARNTPFTITLIAKNGLGCTDTLTMKNYINVYFPPKAAFAAKPDSVIAYPYYSFSFADKSTNNPILWKWNFGDGISASKQNPEHTYRDTGIYKVQLIVYNLQGCADSITHTVQITGVPGQLFVPNAFMPTSKFNEIVTFKAKGSGIKRWHMRVFNKWGQVIWETTKLTARGEPAEGWDGMMNGQPAPQGVYVWEIEATYLNGNEWMGMSYKNSAPSRTGVIHLIK</sequence>
<dbReference type="PANTHER" id="PTHR46730">
    <property type="entry name" value="POLYCYSTIN-1"/>
    <property type="match status" value="1"/>
</dbReference>
<comment type="subcellular location">
    <subcellularLocation>
        <location evidence="1">Membrane</location>
        <topology evidence="1">Multi-pass membrane protein</topology>
    </subcellularLocation>
</comment>
<evidence type="ECO:0000256" key="5">
    <source>
        <dbReference type="ARBA" id="ARBA00023136"/>
    </source>
</evidence>
<feature type="domain" description="PKD" evidence="6">
    <location>
        <begin position="2282"/>
        <end position="2363"/>
    </location>
</feature>
<feature type="domain" description="PKD" evidence="6">
    <location>
        <begin position="2195"/>
        <end position="2278"/>
    </location>
</feature>
<protein>
    <submittedName>
        <fullName evidence="7">PKD domain-containing protein</fullName>
    </submittedName>
</protein>
<evidence type="ECO:0000256" key="4">
    <source>
        <dbReference type="ARBA" id="ARBA00022989"/>
    </source>
</evidence>
<dbReference type="Gene3D" id="2.60.40.2700">
    <property type="match status" value="2"/>
</dbReference>